<keyword evidence="4" id="KW-1003">Cell membrane</keyword>
<dbReference type="InterPro" id="IPR003598">
    <property type="entry name" value="Ig_sub2"/>
</dbReference>
<evidence type="ECO:0000256" key="9">
    <source>
        <dbReference type="ARBA" id="ARBA00022989"/>
    </source>
</evidence>
<feature type="domain" description="Fibronectin type-III" evidence="21">
    <location>
        <begin position="938"/>
        <end position="1034"/>
    </location>
</feature>
<dbReference type="GO" id="GO:0005886">
    <property type="term" value="C:plasma membrane"/>
    <property type="evidence" value="ECO:0007669"/>
    <property type="project" value="UniProtKB-SubCell"/>
</dbReference>
<evidence type="ECO:0000256" key="8">
    <source>
        <dbReference type="ARBA" id="ARBA00022889"/>
    </source>
</evidence>
<evidence type="ECO:0000256" key="11">
    <source>
        <dbReference type="ARBA" id="ARBA00023157"/>
    </source>
</evidence>
<dbReference type="Gene3D" id="2.60.40.10">
    <property type="entry name" value="Immunoglobulins"/>
    <property type="match status" value="11"/>
</dbReference>
<dbReference type="SMART" id="SM00409">
    <property type="entry name" value="IG"/>
    <property type="match status" value="6"/>
</dbReference>
<evidence type="ECO:0000256" key="17">
    <source>
        <dbReference type="SAM" id="MobiDB-lite"/>
    </source>
</evidence>
<evidence type="ECO:0000259" key="20">
    <source>
        <dbReference type="PROSITE" id="PS50835"/>
    </source>
</evidence>
<dbReference type="InterPro" id="IPR026966">
    <property type="entry name" value="Neurofascin/L1/NrCAM_C"/>
</dbReference>
<dbReference type="FunFam" id="2.60.40.10:FF:000005">
    <property type="entry name" value="Neuronal cell adhesion molecule"/>
    <property type="match status" value="1"/>
</dbReference>
<dbReference type="SUPFAM" id="SSF49265">
    <property type="entry name" value="Fibronectin type III"/>
    <property type="match status" value="3"/>
</dbReference>
<dbReference type="InterPro" id="IPR013098">
    <property type="entry name" value="Ig_I-set"/>
</dbReference>
<dbReference type="InterPro" id="IPR013783">
    <property type="entry name" value="Ig-like_fold"/>
</dbReference>
<comment type="function">
    <text evidence="15">Neural cell adhesion molecule involved in the dynamics of cell adhesion and in the generation of transmembrane signals at tyrosine kinase receptors. During brain development, critical in multiple processes, including neuronal migration, axonal growth and fasciculation, and synaptogenesis. In the mature brain, plays a role in the dynamics of neuronal structure and function, including synaptic plasticity.</text>
</comment>
<feature type="compositionally biased region" description="Basic and acidic residues" evidence="17">
    <location>
        <begin position="1165"/>
        <end position="1184"/>
    </location>
</feature>
<feature type="domain" description="Ig-like" evidence="20">
    <location>
        <begin position="256"/>
        <end position="344"/>
    </location>
</feature>
<evidence type="ECO:0000256" key="4">
    <source>
        <dbReference type="ARBA" id="ARBA00022475"/>
    </source>
</evidence>
<keyword evidence="12" id="KW-0325">Glycoprotein</keyword>
<keyword evidence="5 18" id="KW-0812">Transmembrane</keyword>
<feature type="domain" description="Ig-like" evidence="20">
    <location>
        <begin position="51"/>
        <end position="146"/>
    </location>
</feature>
<evidence type="ECO:0000256" key="14">
    <source>
        <dbReference type="ARBA" id="ARBA00023319"/>
    </source>
</evidence>
<feature type="region of interest" description="Disordered" evidence="17">
    <location>
        <begin position="1240"/>
        <end position="1275"/>
    </location>
</feature>
<evidence type="ECO:0000256" key="13">
    <source>
        <dbReference type="ARBA" id="ARBA00023273"/>
    </source>
</evidence>
<protein>
    <recommendedName>
        <fullName evidence="16">Neural cell adhesion molecule L1</fullName>
    </recommendedName>
</protein>
<dbReference type="FunFam" id="2.60.40.10:FF:002563">
    <property type="entry name" value="Neural cell adhesion molecule L1"/>
    <property type="match status" value="1"/>
</dbReference>
<evidence type="ECO:0000256" key="7">
    <source>
        <dbReference type="ARBA" id="ARBA00022737"/>
    </source>
</evidence>
<keyword evidence="9 18" id="KW-1133">Transmembrane helix</keyword>
<dbReference type="FunFam" id="2.60.40.10:FF:000367">
    <property type="entry name" value="Neural cell adhesion molecule L1-like protein"/>
    <property type="match status" value="1"/>
</dbReference>
<reference evidence="22" key="1">
    <citation type="submission" date="2016-05" db="EMBL/GenBank/DDBJ databases">
        <authorList>
            <person name="Lavstsen T."/>
            <person name="Jespersen J.S."/>
        </authorList>
    </citation>
    <scope>NUCLEOTIDE SEQUENCE</scope>
    <source>
        <tissue evidence="22">Brain</tissue>
    </source>
</reference>
<evidence type="ECO:0000256" key="3">
    <source>
        <dbReference type="ARBA" id="ARBA00008588"/>
    </source>
</evidence>
<dbReference type="EMBL" id="HADW01018656">
    <property type="protein sequence ID" value="SBP20056.1"/>
    <property type="molecule type" value="Transcribed_RNA"/>
</dbReference>
<feature type="region of interest" description="Disordered" evidence="17">
    <location>
        <begin position="1163"/>
        <end position="1184"/>
    </location>
</feature>
<dbReference type="GO" id="GO:0098632">
    <property type="term" value="F:cell-cell adhesion mediator activity"/>
    <property type="evidence" value="ECO:0007669"/>
    <property type="project" value="TreeGrafter"/>
</dbReference>
<keyword evidence="10 18" id="KW-0472">Membrane</keyword>
<dbReference type="GO" id="GO:0030426">
    <property type="term" value="C:growth cone"/>
    <property type="evidence" value="ECO:0007669"/>
    <property type="project" value="UniProtKB-SubCell"/>
</dbReference>
<keyword evidence="11" id="KW-1015">Disulfide bond</keyword>
<dbReference type="PANTHER" id="PTHR44170">
    <property type="entry name" value="PROTEIN SIDEKICK"/>
    <property type="match status" value="1"/>
</dbReference>
<dbReference type="SUPFAM" id="SSF48726">
    <property type="entry name" value="Immunoglobulin"/>
    <property type="match status" value="6"/>
</dbReference>
<feature type="transmembrane region" description="Helical" evidence="18">
    <location>
        <begin position="1135"/>
        <end position="1156"/>
    </location>
</feature>
<keyword evidence="14" id="KW-0393">Immunoglobulin domain</keyword>
<evidence type="ECO:0000256" key="10">
    <source>
        <dbReference type="ARBA" id="ARBA00023136"/>
    </source>
</evidence>
<evidence type="ECO:0000256" key="6">
    <source>
        <dbReference type="ARBA" id="ARBA00022729"/>
    </source>
</evidence>
<dbReference type="PROSITE" id="PS50835">
    <property type="entry name" value="IG_LIKE"/>
    <property type="match status" value="6"/>
</dbReference>
<dbReference type="GO" id="GO:0007411">
    <property type="term" value="P:axon guidance"/>
    <property type="evidence" value="ECO:0007669"/>
    <property type="project" value="TreeGrafter"/>
</dbReference>
<dbReference type="FunFam" id="2.60.40.10:FF:000078">
    <property type="entry name" value="Neuronal cell adhesion molecule"/>
    <property type="match status" value="1"/>
</dbReference>
<evidence type="ECO:0000256" key="12">
    <source>
        <dbReference type="ARBA" id="ARBA00023180"/>
    </source>
</evidence>
<feature type="region of interest" description="Disordered" evidence="17">
    <location>
        <begin position="710"/>
        <end position="739"/>
    </location>
</feature>
<dbReference type="Pfam" id="PF07679">
    <property type="entry name" value="I-set"/>
    <property type="match status" value="2"/>
</dbReference>
<dbReference type="Pfam" id="PF13882">
    <property type="entry name" value="Bravo_FIGEY"/>
    <property type="match status" value="1"/>
</dbReference>
<evidence type="ECO:0000256" key="18">
    <source>
        <dbReference type="SAM" id="Phobius"/>
    </source>
</evidence>
<feature type="domain" description="Fibronectin type-III" evidence="21">
    <location>
        <begin position="828"/>
        <end position="934"/>
    </location>
</feature>
<feature type="compositionally biased region" description="Polar residues" evidence="17">
    <location>
        <begin position="1255"/>
        <end position="1275"/>
    </location>
</feature>
<dbReference type="CDD" id="cd00063">
    <property type="entry name" value="FN3"/>
    <property type="match status" value="5"/>
</dbReference>
<organism evidence="22">
    <name type="scientific">Iconisemion striatum</name>
    <dbReference type="NCBI Taxonomy" id="60296"/>
    <lineage>
        <taxon>Eukaryota</taxon>
        <taxon>Metazoa</taxon>
        <taxon>Chordata</taxon>
        <taxon>Craniata</taxon>
        <taxon>Vertebrata</taxon>
        <taxon>Euteleostomi</taxon>
        <taxon>Actinopterygii</taxon>
        <taxon>Neopterygii</taxon>
        <taxon>Teleostei</taxon>
        <taxon>Neoteleostei</taxon>
        <taxon>Acanthomorphata</taxon>
        <taxon>Ovalentaria</taxon>
        <taxon>Atherinomorphae</taxon>
        <taxon>Cyprinodontiformes</taxon>
        <taxon>Nothobranchiidae</taxon>
        <taxon>Iconisemion</taxon>
    </lineage>
</organism>
<feature type="domain" description="Ig-like" evidence="20">
    <location>
        <begin position="443"/>
        <end position="529"/>
    </location>
</feature>
<feature type="signal peptide" evidence="19">
    <location>
        <begin position="1"/>
        <end position="36"/>
    </location>
</feature>
<dbReference type="EMBL" id="HADX01011967">
    <property type="protein sequence ID" value="SBP34199.1"/>
    <property type="molecule type" value="Transcribed_RNA"/>
</dbReference>
<proteinExistence type="inferred from homology"/>
<keyword evidence="7" id="KW-0677">Repeat</keyword>
<evidence type="ECO:0000259" key="21">
    <source>
        <dbReference type="PROSITE" id="PS50853"/>
    </source>
</evidence>
<dbReference type="Pfam" id="PF00041">
    <property type="entry name" value="fn3"/>
    <property type="match status" value="4"/>
</dbReference>
<feature type="domain" description="Ig-like" evidence="20">
    <location>
        <begin position="531"/>
        <end position="622"/>
    </location>
</feature>
<gene>
    <name evidence="22" type="primary">NADL1.2</name>
</gene>
<feature type="domain" description="Ig-like" evidence="20">
    <location>
        <begin position="349"/>
        <end position="432"/>
    </location>
</feature>
<dbReference type="InterPro" id="IPR007110">
    <property type="entry name" value="Ig-like_dom"/>
</dbReference>
<evidence type="ECO:0000256" key="2">
    <source>
        <dbReference type="ARBA" id="ARBA00004624"/>
    </source>
</evidence>
<feature type="domain" description="Ig-like" evidence="20">
    <location>
        <begin position="150"/>
        <end position="241"/>
    </location>
</feature>
<evidence type="ECO:0000256" key="19">
    <source>
        <dbReference type="SAM" id="SignalP"/>
    </source>
</evidence>
<dbReference type="InterPro" id="IPR036116">
    <property type="entry name" value="FN3_sf"/>
</dbReference>
<dbReference type="SMART" id="SM00060">
    <property type="entry name" value="FN3"/>
    <property type="match status" value="5"/>
</dbReference>
<dbReference type="SMART" id="SM00408">
    <property type="entry name" value="IGc2"/>
    <property type="match status" value="5"/>
</dbReference>
<evidence type="ECO:0000313" key="22">
    <source>
        <dbReference type="EMBL" id="SBP34199.1"/>
    </source>
</evidence>
<accession>A0A1A7YVI8</accession>
<evidence type="ECO:0000256" key="5">
    <source>
        <dbReference type="ARBA" id="ARBA00022692"/>
    </source>
</evidence>
<evidence type="ECO:0000256" key="1">
    <source>
        <dbReference type="ARBA" id="ARBA00004251"/>
    </source>
</evidence>
<feature type="chain" id="PRO_5015055017" description="Neural cell adhesion molecule L1" evidence="19">
    <location>
        <begin position="37"/>
        <end position="1275"/>
    </location>
</feature>
<dbReference type="FunFam" id="2.60.40.10:FF:000347">
    <property type="entry name" value="Neuronal cell adhesion molecule"/>
    <property type="match status" value="1"/>
</dbReference>
<comment type="similarity">
    <text evidence="3">Belongs to the immunoglobulin superfamily. L1/neurofascin/NgCAM family.</text>
</comment>
<name>A0A1A7YVI8_9TELE</name>
<keyword evidence="8" id="KW-0130">Cell adhesion</keyword>
<dbReference type="AlphaFoldDB" id="A0A1A7YVI8"/>
<dbReference type="Pfam" id="PF13927">
    <property type="entry name" value="Ig_3"/>
    <property type="match status" value="3"/>
</dbReference>
<dbReference type="PROSITE" id="PS50853">
    <property type="entry name" value="FN3"/>
    <property type="match status" value="5"/>
</dbReference>
<keyword evidence="6 19" id="KW-0732">Signal</keyword>
<feature type="domain" description="Fibronectin type-III" evidence="21">
    <location>
        <begin position="729"/>
        <end position="823"/>
    </location>
</feature>
<evidence type="ECO:0000256" key="16">
    <source>
        <dbReference type="ARBA" id="ARBA00074488"/>
    </source>
</evidence>
<feature type="domain" description="Fibronectin type-III" evidence="21">
    <location>
        <begin position="1036"/>
        <end position="1129"/>
    </location>
</feature>
<feature type="domain" description="Fibronectin type-III" evidence="21">
    <location>
        <begin position="629"/>
        <end position="724"/>
    </location>
</feature>
<feature type="region of interest" description="Disordered" evidence="17">
    <location>
        <begin position="872"/>
        <end position="892"/>
    </location>
</feature>
<dbReference type="InterPro" id="IPR036179">
    <property type="entry name" value="Ig-like_dom_sf"/>
</dbReference>
<comment type="subcellular location">
    <subcellularLocation>
        <location evidence="1">Cell membrane</location>
        <topology evidence="1">Single-pass type I membrane protein</topology>
    </subcellularLocation>
    <subcellularLocation>
        <location evidence="2">Cell projection</location>
        <location evidence="2">Growth cone</location>
    </subcellularLocation>
</comment>
<evidence type="ECO:0000256" key="15">
    <source>
        <dbReference type="ARBA" id="ARBA00060042"/>
    </source>
</evidence>
<dbReference type="FunFam" id="2.60.40.10:FF:000057">
    <property type="entry name" value="neural cell adhesion molecule L1"/>
    <property type="match status" value="1"/>
</dbReference>
<keyword evidence="13" id="KW-0966">Cell projection</keyword>
<dbReference type="PANTHER" id="PTHR44170:SF36">
    <property type="entry name" value="L1 CELL ADHESION MOLECULE"/>
    <property type="match status" value="1"/>
</dbReference>
<dbReference type="FunFam" id="2.60.40.10:FF:000028">
    <property type="entry name" value="Neuronal cell adhesion molecule"/>
    <property type="match status" value="1"/>
</dbReference>
<dbReference type="InterPro" id="IPR003961">
    <property type="entry name" value="FN3_dom"/>
</dbReference>
<sequence length="1275" mass="142807">MPHTQRQQVCSWGLRSSLLLPLVLTLLSLSARPSRAALKIPADYHIDKKPPEITKHPVSVTIFAVEDFSMSCGASGIPPPIFRWTKDGEEFDPGTDPELKITESVDSFSFSMLSNSMDTLKLYQGKYVCYASNELGTAMSNEAVLRTDVPPSQQKEKAVTVKADQGNSIVLKCDPPQSSMEPIIHWMDMKLRHLQLSNRVVVGKDGNLYFAHLIIDDNRNDYTCNVQYLATRTIFAKEPINLIVNPSNSVLQNRRPVMMRPTGSSSSYHALRDETIELECIVKGLPTPDIRWFKKNGELPESRAKKEMFDRRLQLINITESDSGEYQCIANNTQGKVTHTFTLTVEASPYWKKVPESQIYAPGENVRLDCEAKGSPTPVMSWTINGTPLSAIDKEPRRSVTGNTSLILKDVIFGDTAIYQCQASNKHGTILTNTYVYVIELPPQILTEDRKLYKVTEGQRVVMDCETFGSPKPKVIWDKETSSLLADPRVNLLTSGELEIDEVTHDDKGVYTCSVQNHNLSIIADLEVFNKTVILTPPRDLKVQPGNTAVFTCVGFHDIGLENPFIQWRRNRKKLFESPSDEKYTFEGPEFMIANVEPEDEGVYTCEIITTLDQAEASATLSLYDRPDPPSHIQISDPGQRAVTLGWTPGDNHNSLVQEYVVEFEDQRFKDKGWEELQRVKGNQQRALLSLWPYMSYRFRVIAINEVGKSDPSKPSEIHNTLAEAPDNNPEDVRSESSDPDTLVIAWEKIDYRNFNGPEFKYKVHWRRVLGGGPQWHESNTTAPPLTVNNVGNFSAFEIKVQAINEVGEGPEPDPVIGYSGEDVPLEAPMVVGVELINSTTIKVSWAAVGKETVRGHLMGYKIYVTWTGSRGHHRGRRSRESESTMIEETGPNDEKKVISNLRPYSHYELAVTVFNKKGEGPRSDPMAFETQEGVPGPPTSLTLDSPSETEMTLHWTPPAHPNGILIGYSLQYQRITENEDSPIQVEELDDPTATSFTLKNLDRRGEYQFYLRGRTKAEEGEPIKMRGATTLNGEPPKDLSVSVGENLVNVSWVAKKRHRNIGFHIHYKKNDGGKWKISEKVNSSQSFYQLQGLSPGSNYDLRFIHGNTTFQEKTINTAGTEVTEVQQSIATQGWFISVVSAIVLLVLILLIFCFIKRSKGGKYSVKDKEDGPMDSEARPMKDETFGEYRSLESDLEEKRTASQPSLCEDNKMCSEDTLNFNGSSVLTTDLNMDESLVSQISRPSVGPEGFHSLPDNSSLNPATNGMPNSVNILN</sequence>
<reference evidence="22" key="2">
    <citation type="submission" date="2016-06" db="EMBL/GenBank/DDBJ databases">
        <title>The genome of a short-lived fish provides insights into sex chromosome evolution and the genetic control of aging.</title>
        <authorList>
            <person name="Reichwald K."/>
            <person name="Felder M."/>
            <person name="Petzold A."/>
            <person name="Koch P."/>
            <person name="Groth M."/>
            <person name="Platzer M."/>
        </authorList>
    </citation>
    <scope>NUCLEOTIDE SEQUENCE</scope>
    <source>
        <tissue evidence="22">Brain</tissue>
    </source>
</reference>
<dbReference type="InterPro" id="IPR003599">
    <property type="entry name" value="Ig_sub"/>
</dbReference>
<dbReference type="GO" id="GO:0007420">
    <property type="term" value="P:brain development"/>
    <property type="evidence" value="ECO:0007669"/>
    <property type="project" value="TreeGrafter"/>
</dbReference>